<protein>
    <submittedName>
        <fullName evidence="1">Uncharacterized protein</fullName>
    </submittedName>
</protein>
<name>A0A194QVQ7_PAPMA</name>
<dbReference type="AlphaFoldDB" id="A0A194QVQ7"/>
<dbReference type="InParanoid" id="A0A194QVQ7"/>
<proteinExistence type="predicted"/>
<gene>
    <name evidence="1" type="ORF">RR48_11197</name>
</gene>
<keyword evidence="2" id="KW-1185">Reference proteome</keyword>
<accession>A0A194QVQ7</accession>
<sequence>MGKNIQNALYVNPKSKPISLPLKNIQVAITKVRDKIDDRVKFITHIETFDQVHIFPAHAFVKRETEAVTPKNDWLEDIQNQFQTAIKNVQEKAAETFNPDEIQKNLKAIVDTFEKTINDLKTNTEKKN</sequence>
<evidence type="ECO:0000313" key="2">
    <source>
        <dbReference type="Proteomes" id="UP000053240"/>
    </source>
</evidence>
<reference evidence="1 2" key="1">
    <citation type="journal article" date="2015" name="Nat. Commun.">
        <title>Outbred genome sequencing and CRISPR/Cas9 gene editing in butterflies.</title>
        <authorList>
            <person name="Li X."/>
            <person name="Fan D."/>
            <person name="Zhang W."/>
            <person name="Liu G."/>
            <person name="Zhang L."/>
            <person name="Zhao L."/>
            <person name="Fang X."/>
            <person name="Chen L."/>
            <person name="Dong Y."/>
            <person name="Chen Y."/>
            <person name="Ding Y."/>
            <person name="Zhao R."/>
            <person name="Feng M."/>
            <person name="Zhu Y."/>
            <person name="Feng Y."/>
            <person name="Jiang X."/>
            <person name="Zhu D."/>
            <person name="Xiang H."/>
            <person name="Feng X."/>
            <person name="Li S."/>
            <person name="Wang J."/>
            <person name="Zhang G."/>
            <person name="Kronforst M.R."/>
            <person name="Wang W."/>
        </authorList>
    </citation>
    <scope>NUCLEOTIDE SEQUENCE [LARGE SCALE GENOMIC DNA]</scope>
    <source>
        <strain evidence="1">Ya'a_city_454_Pm</strain>
        <tissue evidence="1">Whole body</tissue>
    </source>
</reference>
<evidence type="ECO:0000313" key="1">
    <source>
        <dbReference type="EMBL" id="KPJ07641.1"/>
    </source>
</evidence>
<dbReference type="Proteomes" id="UP000053240">
    <property type="component" value="Unassembled WGS sequence"/>
</dbReference>
<organism evidence="1 2">
    <name type="scientific">Papilio machaon</name>
    <name type="common">Old World swallowtail butterfly</name>
    <dbReference type="NCBI Taxonomy" id="76193"/>
    <lineage>
        <taxon>Eukaryota</taxon>
        <taxon>Metazoa</taxon>
        <taxon>Ecdysozoa</taxon>
        <taxon>Arthropoda</taxon>
        <taxon>Hexapoda</taxon>
        <taxon>Insecta</taxon>
        <taxon>Pterygota</taxon>
        <taxon>Neoptera</taxon>
        <taxon>Endopterygota</taxon>
        <taxon>Lepidoptera</taxon>
        <taxon>Glossata</taxon>
        <taxon>Ditrysia</taxon>
        <taxon>Papilionoidea</taxon>
        <taxon>Papilionidae</taxon>
        <taxon>Papilioninae</taxon>
        <taxon>Papilio</taxon>
    </lineage>
</organism>
<dbReference type="EMBL" id="KQ461181">
    <property type="protein sequence ID" value="KPJ07641.1"/>
    <property type="molecule type" value="Genomic_DNA"/>
</dbReference>